<dbReference type="Gene3D" id="2.60.120.1440">
    <property type="match status" value="1"/>
</dbReference>
<dbReference type="eggNOG" id="COG3712">
    <property type="taxonomic scope" value="Bacteria"/>
</dbReference>
<dbReference type="EMBL" id="CP002955">
    <property type="protein sequence ID" value="AEL27497.1"/>
    <property type="molecule type" value="Genomic_DNA"/>
</dbReference>
<feature type="domain" description="Protein FecR C-terminal" evidence="3">
    <location>
        <begin position="299"/>
        <end position="367"/>
    </location>
</feature>
<feature type="transmembrane region" description="Helical" evidence="1">
    <location>
        <begin position="121"/>
        <end position="143"/>
    </location>
</feature>
<gene>
    <name evidence="4" type="ordered locus">Cycma_3785</name>
</gene>
<dbReference type="Pfam" id="PF04773">
    <property type="entry name" value="FecR"/>
    <property type="match status" value="1"/>
</dbReference>
<dbReference type="InterPro" id="IPR012373">
    <property type="entry name" value="Ferrdict_sens_TM"/>
</dbReference>
<dbReference type="KEGG" id="cmr:Cycma_3785"/>
<evidence type="ECO:0000313" key="4">
    <source>
        <dbReference type="EMBL" id="AEL27497.1"/>
    </source>
</evidence>
<evidence type="ECO:0000256" key="1">
    <source>
        <dbReference type="SAM" id="Phobius"/>
    </source>
</evidence>
<dbReference type="Pfam" id="PF16344">
    <property type="entry name" value="FecR_C"/>
    <property type="match status" value="1"/>
</dbReference>
<protein>
    <submittedName>
        <fullName evidence="4">Anti-FecI sigma factor, FecR</fullName>
    </submittedName>
</protein>
<name>G0J471_CYCMS</name>
<evidence type="ECO:0000259" key="3">
    <source>
        <dbReference type="Pfam" id="PF16344"/>
    </source>
</evidence>
<feature type="domain" description="FecR protein" evidence="2">
    <location>
        <begin position="161"/>
        <end position="253"/>
    </location>
</feature>
<dbReference type="GO" id="GO:0016989">
    <property type="term" value="F:sigma factor antagonist activity"/>
    <property type="evidence" value="ECO:0007669"/>
    <property type="project" value="TreeGrafter"/>
</dbReference>
<dbReference type="InterPro" id="IPR032508">
    <property type="entry name" value="FecR_C"/>
</dbReference>
<keyword evidence="5" id="KW-1185">Reference proteome</keyword>
<organism evidence="4 5">
    <name type="scientific">Cyclobacterium marinum (strain ATCC 25205 / DSM 745 / LMG 13164 / NCIMB 1802)</name>
    <name type="common">Flectobacillus marinus</name>
    <dbReference type="NCBI Taxonomy" id="880070"/>
    <lineage>
        <taxon>Bacteria</taxon>
        <taxon>Pseudomonadati</taxon>
        <taxon>Bacteroidota</taxon>
        <taxon>Cytophagia</taxon>
        <taxon>Cytophagales</taxon>
        <taxon>Cyclobacteriaceae</taxon>
        <taxon>Cyclobacterium</taxon>
    </lineage>
</organism>
<dbReference type="OrthoDB" id="1099916at2"/>
<sequence length="369" mass="42587">MQISNYTIEDFVLDPSFKKWVMQPNAESNLHWESLLENNPMKYKDAKRAREIILQLNAKNQPRLSDSEFEKMRKDFDLRLSRKTEVKSEAKDQRVIPIHSISTLEKAIEEPSPKAKFVDYFNLRVACVLIFAISFGAFFSWYFTDLPVPENNVALAMYEEHTTVPGVKSHLTLSDGSQVVLNSGSKLRYLKNFEKNRRELYLTGEAFFNVTQDSLRPFIVRTLETSTTALGTSFNVSAYQGETVDVSLITGKVVVDKDNLLAKTITLLPGEALKIDLENDNFVKSRFDKEEVIGWTKKRIIFQKTPLFEAIRVLENWYGVQIQIKNRPTHQILLSGKFQDETLENVLEGLRFSTRFEYIIDNENVTITF</sequence>
<dbReference type="PANTHER" id="PTHR30273:SF2">
    <property type="entry name" value="PROTEIN FECR"/>
    <property type="match status" value="1"/>
</dbReference>
<dbReference type="STRING" id="880070.Cycma_3785"/>
<evidence type="ECO:0000259" key="2">
    <source>
        <dbReference type="Pfam" id="PF04773"/>
    </source>
</evidence>
<keyword evidence="1" id="KW-1133">Transmembrane helix</keyword>
<dbReference type="PIRSF" id="PIRSF018266">
    <property type="entry name" value="FecR"/>
    <property type="match status" value="1"/>
</dbReference>
<dbReference type="HOGENOM" id="CLU_050192_2_1_10"/>
<proteinExistence type="predicted"/>
<dbReference type="Proteomes" id="UP000001635">
    <property type="component" value="Chromosome"/>
</dbReference>
<dbReference type="PANTHER" id="PTHR30273">
    <property type="entry name" value="PERIPLASMIC SIGNAL SENSOR AND SIGMA FACTOR ACTIVATOR FECR-RELATED"/>
    <property type="match status" value="1"/>
</dbReference>
<keyword evidence="1" id="KW-0812">Transmembrane</keyword>
<dbReference type="RefSeq" id="WP_014021783.1">
    <property type="nucleotide sequence ID" value="NC_015914.1"/>
</dbReference>
<evidence type="ECO:0000313" key="5">
    <source>
        <dbReference type="Proteomes" id="UP000001635"/>
    </source>
</evidence>
<keyword evidence="1" id="KW-0472">Membrane</keyword>
<reference evidence="5" key="1">
    <citation type="submission" date="2011-07" db="EMBL/GenBank/DDBJ databases">
        <title>The complete genome of Cyclobacterium marinum DSM 745.</title>
        <authorList>
            <person name="Lucas S."/>
            <person name="Han J."/>
            <person name="Lapidus A."/>
            <person name="Bruce D."/>
            <person name="Goodwin L."/>
            <person name="Pitluck S."/>
            <person name="Peters L."/>
            <person name="Kyrpides N."/>
            <person name="Mavromatis K."/>
            <person name="Ivanova N."/>
            <person name="Ovchinnikova G."/>
            <person name="Chertkov O."/>
            <person name="Detter J.C."/>
            <person name="Tapia R."/>
            <person name="Han C."/>
            <person name="Land M."/>
            <person name="Hauser L."/>
            <person name="Markowitz V."/>
            <person name="Cheng J.-F."/>
            <person name="Hugenholtz P."/>
            <person name="Woyke T."/>
            <person name="Wu D."/>
            <person name="Tindall B."/>
            <person name="Schuetze A."/>
            <person name="Brambilla E."/>
            <person name="Klenk H.-P."/>
            <person name="Eisen J.A."/>
        </authorList>
    </citation>
    <scope>NUCLEOTIDE SEQUENCE [LARGE SCALE GENOMIC DNA]</scope>
    <source>
        <strain evidence="5">ATCC 25205 / DSM 745 / LMG 13164 / NCIMB 1802</strain>
    </source>
</reference>
<dbReference type="Gene3D" id="3.55.50.30">
    <property type="match status" value="1"/>
</dbReference>
<dbReference type="AlphaFoldDB" id="G0J471"/>
<dbReference type="InterPro" id="IPR006860">
    <property type="entry name" value="FecR"/>
</dbReference>
<accession>G0J471</accession>